<protein>
    <submittedName>
        <fullName evidence="10">Hydrogenase subunit MbhD domain-containing protein</fullName>
    </submittedName>
</protein>
<feature type="transmembrane region" description="Helical" evidence="7">
    <location>
        <begin position="278"/>
        <end position="300"/>
    </location>
</feature>
<dbReference type="InterPro" id="IPR050622">
    <property type="entry name" value="CPA3_antiporter_subunitB"/>
</dbReference>
<proteinExistence type="inferred from homology"/>
<evidence type="ECO:0000256" key="1">
    <source>
        <dbReference type="ARBA" id="ARBA00004651"/>
    </source>
</evidence>
<dbReference type="Proteomes" id="UP001595892">
    <property type="component" value="Unassembled WGS sequence"/>
</dbReference>
<dbReference type="PANTHER" id="PTHR33932">
    <property type="entry name" value="NA(+)/H(+) ANTIPORTER SUBUNIT B"/>
    <property type="match status" value="1"/>
</dbReference>
<dbReference type="Pfam" id="PF04039">
    <property type="entry name" value="MnhB"/>
    <property type="match status" value="1"/>
</dbReference>
<feature type="transmembrane region" description="Helical" evidence="7">
    <location>
        <begin position="151"/>
        <end position="167"/>
    </location>
</feature>
<evidence type="ECO:0000256" key="5">
    <source>
        <dbReference type="ARBA" id="ARBA00022989"/>
    </source>
</evidence>
<feature type="domain" description="MrpA C-terminal/MbhD" evidence="9">
    <location>
        <begin position="12"/>
        <end position="75"/>
    </location>
</feature>
<dbReference type="PANTHER" id="PTHR33932:SF4">
    <property type="entry name" value="NA(+)_H(+) ANTIPORTER SUBUNIT B"/>
    <property type="match status" value="1"/>
</dbReference>
<evidence type="ECO:0000256" key="3">
    <source>
        <dbReference type="ARBA" id="ARBA00022475"/>
    </source>
</evidence>
<keyword evidence="5 7" id="KW-1133">Transmembrane helix</keyword>
<accession>A0ABV9NK67</accession>
<gene>
    <name evidence="10" type="ORF">ACFO3Q_11125</name>
</gene>
<evidence type="ECO:0000259" key="9">
    <source>
        <dbReference type="Pfam" id="PF13244"/>
    </source>
</evidence>
<evidence type="ECO:0000256" key="4">
    <source>
        <dbReference type="ARBA" id="ARBA00022692"/>
    </source>
</evidence>
<sequence length="311" mass="31367">MTLVLDGLLALALVGLALQVALDRVLFRGIVMFVVFGLVMALVWARLSAPDLAIAEAAIGAGMTGALLMVGYRRLLRAKGPPARPVRRGNRLAAPIALLTAGLVATLGTFALELPAGPGSAGERALAAMADLPVENPVTAVLLVFRGYDTLMELMVLLVALLGMRAVQGPAGAPELPAPAPAGQPLVAALLAALVPLGVLVAGYLLYAGGYAPGGAFQGGAVLAAVGVLLVLTARLRPASSLGWTERIGLVLGIAVFAGIGLAALGRGEAMLTLPGGWAIYAIETAMLLSIALTLVLLFAGGSGLRGGQRP</sequence>
<reference evidence="11" key="1">
    <citation type="journal article" date="2019" name="Int. J. Syst. Evol. Microbiol.">
        <title>The Global Catalogue of Microorganisms (GCM) 10K type strain sequencing project: providing services to taxonomists for standard genome sequencing and annotation.</title>
        <authorList>
            <consortium name="The Broad Institute Genomics Platform"/>
            <consortium name="The Broad Institute Genome Sequencing Center for Infectious Disease"/>
            <person name="Wu L."/>
            <person name="Ma J."/>
        </authorList>
    </citation>
    <scope>NUCLEOTIDE SEQUENCE [LARGE SCALE GENOMIC DNA]</scope>
    <source>
        <strain evidence="11">CGMCC 1.13574</strain>
    </source>
</reference>
<comment type="caution">
    <text evidence="10">The sequence shown here is derived from an EMBL/GenBank/DDBJ whole genome shotgun (WGS) entry which is preliminary data.</text>
</comment>
<keyword evidence="11" id="KW-1185">Reference proteome</keyword>
<dbReference type="EMBL" id="JBHSGG010000031">
    <property type="protein sequence ID" value="MFC4728722.1"/>
    <property type="molecule type" value="Genomic_DNA"/>
</dbReference>
<feature type="transmembrane region" description="Helical" evidence="7">
    <location>
        <begin position="187"/>
        <end position="209"/>
    </location>
</feature>
<feature type="transmembrane region" description="Helical" evidence="7">
    <location>
        <begin position="27"/>
        <end position="45"/>
    </location>
</feature>
<dbReference type="InterPro" id="IPR007182">
    <property type="entry name" value="MnhB"/>
</dbReference>
<evidence type="ECO:0000256" key="7">
    <source>
        <dbReference type="SAM" id="Phobius"/>
    </source>
</evidence>
<keyword evidence="3" id="KW-1003">Cell membrane</keyword>
<evidence type="ECO:0000256" key="6">
    <source>
        <dbReference type="ARBA" id="ARBA00023136"/>
    </source>
</evidence>
<dbReference type="Pfam" id="PF13244">
    <property type="entry name" value="MbhD"/>
    <property type="match status" value="1"/>
</dbReference>
<feature type="transmembrane region" description="Helical" evidence="7">
    <location>
        <begin position="52"/>
        <end position="72"/>
    </location>
</feature>
<evidence type="ECO:0000313" key="10">
    <source>
        <dbReference type="EMBL" id="MFC4728722.1"/>
    </source>
</evidence>
<organism evidence="10 11">
    <name type="scientific">Coralloluteibacterium thermophilum</name>
    <dbReference type="NCBI Taxonomy" id="2707049"/>
    <lineage>
        <taxon>Bacteria</taxon>
        <taxon>Pseudomonadati</taxon>
        <taxon>Pseudomonadota</taxon>
        <taxon>Gammaproteobacteria</taxon>
        <taxon>Lysobacterales</taxon>
        <taxon>Lysobacteraceae</taxon>
        <taxon>Coralloluteibacterium</taxon>
    </lineage>
</organism>
<feature type="domain" description="Na+/H+ antiporter MnhB subunit-related protein" evidence="8">
    <location>
        <begin position="190"/>
        <end position="295"/>
    </location>
</feature>
<keyword evidence="6 7" id="KW-0472">Membrane</keyword>
<evidence type="ECO:0000256" key="2">
    <source>
        <dbReference type="ARBA" id="ARBA00009425"/>
    </source>
</evidence>
<feature type="transmembrane region" description="Helical" evidence="7">
    <location>
        <begin position="215"/>
        <end position="236"/>
    </location>
</feature>
<feature type="transmembrane region" description="Helical" evidence="7">
    <location>
        <begin position="248"/>
        <end position="266"/>
    </location>
</feature>
<feature type="transmembrane region" description="Helical" evidence="7">
    <location>
        <begin position="92"/>
        <end position="114"/>
    </location>
</feature>
<dbReference type="InterPro" id="IPR025383">
    <property type="entry name" value="MrpA_C/MbhD"/>
</dbReference>
<name>A0ABV9NK67_9GAMM</name>
<evidence type="ECO:0000259" key="8">
    <source>
        <dbReference type="Pfam" id="PF04039"/>
    </source>
</evidence>
<dbReference type="RefSeq" id="WP_377004763.1">
    <property type="nucleotide sequence ID" value="NZ_JBHSGG010000031.1"/>
</dbReference>
<keyword evidence="4 7" id="KW-0812">Transmembrane</keyword>
<comment type="subcellular location">
    <subcellularLocation>
        <location evidence="1">Cell membrane</location>
        <topology evidence="1">Multi-pass membrane protein</topology>
    </subcellularLocation>
</comment>
<evidence type="ECO:0000313" key="11">
    <source>
        <dbReference type="Proteomes" id="UP001595892"/>
    </source>
</evidence>
<comment type="similarity">
    <text evidence="2">Belongs to the CPA3 antiporters (TC 2.A.63) subunit B family.</text>
</comment>